<dbReference type="AlphaFoldDB" id="A0A2C6J5G4"/>
<feature type="compositionally biased region" description="Low complexity" evidence="1">
    <location>
        <begin position="93"/>
        <end position="115"/>
    </location>
</feature>
<dbReference type="RefSeq" id="XP_067916546.1">
    <property type="nucleotide sequence ID" value="XM_068071478.1"/>
</dbReference>
<sequence>MMRRDVTAVRGTYRRRFTILGNAPRVLVRRHSLKGNNVHGAGGPHGKRGQPAKGEATPAASLRYQRQHAGDQAGAFEDEDEGLRELRREIERAGGLAAESPSEMGSMGSSLEKGV</sequence>
<protein>
    <submittedName>
        <fullName evidence="2">Guanylyl cyclase</fullName>
    </submittedName>
</protein>
<comment type="caution">
    <text evidence="2">The sequence shown here is derived from an EMBL/GenBank/DDBJ whole genome shotgun (WGS) entry which is preliminary data.</text>
</comment>
<dbReference type="GeneID" id="94434689"/>
<proteinExistence type="predicted"/>
<feature type="region of interest" description="Disordered" evidence="1">
    <location>
        <begin position="34"/>
        <end position="115"/>
    </location>
</feature>
<evidence type="ECO:0000256" key="1">
    <source>
        <dbReference type="SAM" id="MobiDB-lite"/>
    </source>
</evidence>
<reference evidence="2 3" key="1">
    <citation type="journal article" date="2017" name="Int. J. Parasitol.">
        <title>The genome of the protozoan parasite Cystoisospora suis and a reverse vaccinology approach to identify vaccine candidates.</title>
        <authorList>
            <person name="Palmieri N."/>
            <person name="Shrestha A."/>
            <person name="Ruttkowski B."/>
            <person name="Beck T."/>
            <person name="Vogl C."/>
            <person name="Tomley F."/>
            <person name="Blake D.P."/>
            <person name="Joachim A."/>
        </authorList>
    </citation>
    <scope>NUCLEOTIDE SEQUENCE [LARGE SCALE GENOMIC DNA]</scope>
    <source>
        <strain evidence="2 3">Wien I</strain>
    </source>
</reference>
<organism evidence="2 3">
    <name type="scientific">Cystoisospora suis</name>
    <dbReference type="NCBI Taxonomy" id="483139"/>
    <lineage>
        <taxon>Eukaryota</taxon>
        <taxon>Sar</taxon>
        <taxon>Alveolata</taxon>
        <taxon>Apicomplexa</taxon>
        <taxon>Conoidasida</taxon>
        <taxon>Coccidia</taxon>
        <taxon>Eucoccidiorida</taxon>
        <taxon>Eimeriorina</taxon>
        <taxon>Sarcocystidae</taxon>
        <taxon>Cystoisospora</taxon>
    </lineage>
</organism>
<evidence type="ECO:0000313" key="3">
    <source>
        <dbReference type="Proteomes" id="UP000221165"/>
    </source>
</evidence>
<evidence type="ECO:0000313" key="2">
    <source>
        <dbReference type="EMBL" id="PHJ14811.1"/>
    </source>
</evidence>
<gene>
    <name evidence="2" type="ORF">CSUI_011379</name>
</gene>
<dbReference type="Proteomes" id="UP000221165">
    <property type="component" value="Unassembled WGS sequence"/>
</dbReference>
<keyword evidence="3" id="KW-1185">Reference proteome</keyword>
<name>A0A2C6J5G4_9APIC</name>
<dbReference type="EMBL" id="MIGC01011160">
    <property type="protein sequence ID" value="PHJ14811.1"/>
    <property type="molecule type" value="Genomic_DNA"/>
</dbReference>
<accession>A0A2C6J5G4</accession>
<feature type="compositionally biased region" description="Basic and acidic residues" evidence="1">
    <location>
        <begin position="83"/>
        <end position="92"/>
    </location>
</feature>
<dbReference type="VEuPathDB" id="ToxoDB:CSUI_011379"/>